<dbReference type="EMBL" id="CP012040">
    <property type="protein sequence ID" value="AKP51002.1"/>
    <property type="molecule type" value="Genomic_DNA"/>
</dbReference>
<dbReference type="Proteomes" id="UP000036520">
    <property type="component" value="Chromosome"/>
</dbReference>
<gene>
    <name evidence="2" type="ORF">CA2015_1565</name>
</gene>
<feature type="chain" id="PRO_5005208974" description="Outer membrane protein beta-barrel domain-containing protein" evidence="1">
    <location>
        <begin position="26"/>
        <end position="237"/>
    </location>
</feature>
<sequence>MGNLHLLKFYLFIATFFLAITCVHAQQTPIPKTDQSFDLAVGFGENSQTSYSLSWNKNYGLFSSKKLRLGYGIRFSGFSGKQLDYITAPADLTGDDATIDTLSMSKANTMALNAMINIQYQFHPKFKAGFNIDALGLGFGGEKDAMFISSENTGQFPQSLSASPTSFNALLGGDNDLGQLKSEFYVAYAVSTKTWLRAGADLTFSEYTTEQNLSYENDRFRNKAMLFFVAVSFNPFK</sequence>
<feature type="signal peptide" evidence="1">
    <location>
        <begin position="1"/>
        <end position="25"/>
    </location>
</feature>
<evidence type="ECO:0000313" key="3">
    <source>
        <dbReference type="Proteomes" id="UP000036520"/>
    </source>
</evidence>
<dbReference type="PATRIC" id="fig|320787.5.peg.1730"/>
<proteinExistence type="predicted"/>
<dbReference type="AlphaFoldDB" id="A0A0H4PRW8"/>
<name>A0A0H4PRW8_9BACT</name>
<dbReference type="KEGG" id="camu:CA2015_1565"/>
<dbReference type="OrthoDB" id="652299at2"/>
<dbReference type="RefSeq" id="WP_048641395.1">
    <property type="nucleotide sequence ID" value="NZ_CP012040.1"/>
</dbReference>
<evidence type="ECO:0000256" key="1">
    <source>
        <dbReference type="SAM" id="SignalP"/>
    </source>
</evidence>
<reference evidence="2 3" key="1">
    <citation type="submission" date="2015-07" db="EMBL/GenBank/DDBJ databases">
        <authorList>
            <person name="Kim K.M."/>
        </authorList>
    </citation>
    <scope>NUCLEOTIDE SEQUENCE [LARGE SCALE GENOMIC DNA]</scope>
    <source>
        <strain evidence="2 3">KCTC 12363</strain>
    </source>
</reference>
<dbReference type="STRING" id="320787.CA2015_1565"/>
<organism evidence="2 3">
    <name type="scientific">Cyclobacterium amurskyense</name>
    <dbReference type="NCBI Taxonomy" id="320787"/>
    <lineage>
        <taxon>Bacteria</taxon>
        <taxon>Pseudomonadati</taxon>
        <taxon>Bacteroidota</taxon>
        <taxon>Cytophagia</taxon>
        <taxon>Cytophagales</taxon>
        <taxon>Cyclobacteriaceae</taxon>
        <taxon>Cyclobacterium</taxon>
    </lineage>
</organism>
<evidence type="ECO:0008006" key="4">
    <source>
        <dbReference type="Google" id="ProtNLM"/>
    </source>
</evidence>
<keyword evidence="1" id="KW-0732">Signal</keyword>
<keyword evidence="3" id="KW-1185">Reference proteome</keyword>
<evidence type="ECO:0000313" key="2">
    <source>
        <dbReference type="EMBL" id="AKP51002.1"/>
    </source>
</evidence>
<accession>A0A0H4PRW8</accession>
<protein>
    <recommendedName>
        <fullName evidence="4">Outer membrane protein beta-barrel domain-containing protein</fullName>
    </recommendedName>
</protein>